<dbReference type="GO" id="GO:0006412">
    <property type="term" value="P:translation"/>
    <property type="evidence" value="ECO:0007669"/>
    <property type="project" value="InterPro"/>
</dbReference>
<dbReference type="Gene3D" id="2.20.25.30">
    <property type="match status" value="1"/>
</dbReference>
<proteinExistence type="inferred from homology"/>
<protein>
    <recommendedName>
        <fullName evidence="5">50S ribosomal protein L37Ae</fullName>
    </recommendedName>
</protein>
<dbReference type="Pfam" id="PF01780">
    <property type="entry name" value="Ribosomal_L37ae"/>
    <property type="match status" value="1"/>
</dbReference>
<evidence type="ECO:0000256" key="4">
    <source>
        <dbReference type="ARBA" id="ARBA00023274"/>
    </source>
</evidence>
<organism evidence="6">
    <name type="scientific">uncultured korarchaeote</name>
    <dbReference type="NCBI Taxonomy" id="161241"/>
    <lineage>
        <taxon>Archaea</taxon>
        <taxon>Thermoproteota</taxon>
        <taxon>environmental samples</taxon>
    </lineage>
</organism>
<dbReference type="EMBL" id="KX764888">
    <property type="protein sequence ID" value="AOZ55975.1"/>
    <property type="molecule type" value="Genomic_DNA"/>
</dbReference>
<dbReference type="InterPro" id="IPR011332">
    <property type="entry name" value="Ribosomal_zn-bd"/>
</dbReference>
<evidence type="ECO:0000256" key="1">
    <source>
        <dbReference type="ARBA" id="ARBA00008672"/>
    </source>
</evidence>
<dbReference type="InterPro" id="IPR011331">
    <property type="entry name" value="Ribosomal_eL37/eL43"/>
</dbReference>
<evidence type="ECO:0000256" key="2">
    <source>
        <dbReference type="ARBA" id="ARBA00022884"/>
    </source>
</evidence>
<name>A0A1L2JJU9_9CREN</name>
<dbReference type="GO" id="GO:0003735">
    <property type="term" value="F:structural constituent of ribosome"/>
    <property type="evidence" value="ECO:0007669"/>
    <property type="project" value="InterPro"/>
</dbReference>
<evidence type="ECO:0000313" key="6">
    <source>
        <dbReference type="EMBL" id="AOZ55975.1"/>
    </source>
</evidence>
<dbReference type="InterPro" id="IPR002674">
    <property type="entry name" value="Ribosomal_eL43"/>
</dbReference>
<accession>A0A1L2JJU9</accession>
<sequence length="79" mass="9248">MPKILKVPRYGRTVRNRYNEIVRKAKSTYECPRCKMRRVRQVMAGIWRCKKCGATFTGGAWVPRTEMGSERRVLPSSTR</sequence>
<dbReference type="GO" id="GO:1990904">
    <property type="term" value="C:ribonucleoprotein complex"/>
    <property type="evidence" value="ECO:0007669"/>
    <property type="project" value="UniProtKB-KW"/>
</dbReference>
<evidence type="ECO:0000256" key="5">
    <source>
        <dbReference type="ARBA" id="ARBA00035383"/>
    </source>
</evidence>
<dbReference type="GO" id="GO:0005840">
    <property type="term" value="C:ribosome"/>
    <property type="evidence" value="ECO:0007669"/>
    <property type="project" value="UniProtKB-KW"/>
</dbReference>
<keyword evidence="4" id="KW-0687">Ribonucleoprotein</keyword>
<dbReference type="SUPFAM" id="SSF57829">
    <property type="entry name" value="Zn-binding ribosomal proteins"/>
    <property type="match status" value="1"/>
</dbReference>
<comment type="similarity">
    <text evidence="1">Belongs to the eukaryotic ribosomal protein eL43 family.</text>
</comment>
<dbReference type="AlphaFoldDB" id="A0A1L2JJU9"/>
<dbReference type="GO" id="GO:0003723">
    <property type="term" value="F:RNA binding"/>
    <property type="evidence" value="ECO:0007669"/>
    <property type="project" value="UniProtKB-KW"/>
</dbReference>
<evidence type="ECO:0000256" key="3">
    <source>
        <dbReference type="ARBA" id="ARBA00022980"/>
    </source>
</evidence>
<keyword evidence="3 6" id="KW-0689">Ribosomal protein</keyword>
<keyword evidence="2" id="KW-0694">RNA-binding</keyword>
<reference evidence="6" key="1">
    <citation type="journal article" date="2017" name="Nature">
        <title>Metagenomic exploration of ASGARD archaea illuminates the origin of cellular complexity in eukaryotes.</title>
        <authorList>
            <person name="Zaremba-Niedzwiedzka K."/>
            <person name="Caceres E.F."/>
            <person name="Saw J.H.W."/>
            <person name="Backstrom D."/>
            <person name="Juzokaite L."/>
            <person name="Vancaester E."/>
            <person name="Seitz K.W."/>
            <person name="Anantharaman K."/>
            <person name="Starnawski P."/>
            <person name="Kjeldsen K.U."/>
            <person name="Stott M.B."/>
            <person name="Nunoura T."/>
            <person name="Banfield J.F."/>
            <person name="Schramm A."/>
            <person name="Baker B.J."/>
            <person name="Spang A."/>
            <person name="Ettema T.J.G."/>
        </authorList>
    </citation>
    <scope>NUCLEOTIDE SEQUENCE</scope>
    <source>
        <strain evidence="6">TIV_3</strain>
    </source>
</reference>